<organism evidence="1 2">
    <name type="scientific">Hypoxylon rubiginosum</name>
    <dbReference type="NCBI Taxonomy" id="110542"/>
    <lineage>
        <taxon>Eukaryota</taxon>
        <taxon>Fungi</taxon>
        <taxon>Dikarya</taxon>
        <taxon>Ascomycota</taxon>
        <taxon>Pezizomycotina</taxon>
        <taxon>Sordariomycetes</taxon>
        <taxon>Xylariomycetidae</taxon>
        <taxon>Xylariales</taxon>
        <taxon>Hypoxylaceae</taxon>
        <taxon>Hypoxylon</taxon>
    </lineage>
</organism>
<dbReference type="Proteomes" id="UP001497700">
    <property type="component" value="Unassembled WGS sequence"/>
</dbReference>
<comment type="caution">
    <text evidence="1">The sequence shown here is derived from an EMBL/GenBank/DDBJ whole genome shotgun (WGS) entry which is preliminary data.</text>
</comment>
<name>A0ACB9YXE1_9PEZI</name>
<evidence type="ECO:0000313" key="2">
    <source>
        <dbReference type="Proteomes" id="UP001497700"/>
    </source>
</evidence>
<accession>A0ACB9YXE1</accession>
<reference evidence="1 2" key="1">
    <citation type="journal article" date="2022" name="New Phytol.">
        <title>Ecological generalism drives hyperdiversity of secondary metabolite gene clusters in xylarialean endophytes.</title>
        <authorList>
            <person name="Franco M.E.E."/>
            <person name="Wisecaver J.H."/>
            <person name="Arnold A.E."/>
            <person name="Ju Y.M."/>
            <person name="Slot J.C."/>
            <person name="Ahrendt S."/>
            <person name="Moore L.P."/>
            <person name="Eastman K.E."/>
            <person name="Scott K."/>
            <person name="Konkel Z."/>
            <person name="Mondo S.J."/>
            <person name="Kuo A."/>
            <person name="Hayes R.D."/>
            <person name="Haridas S."/>
            <person name="Andreopoulos B."/>
            <person name="Riley R."/>
            <person name="LaButti K."/>
            <person name="Pangilinan J."/>
            <person name="Lipzen A."/>
            <person name="Amirebrahimi M."/>
            <person name="Yan J."/>
            <person name="Adam C."/>
            <person name="Keymanesh K."/>
            <person name="Ng V."/>
            <person name="Louie K."/>
            <person name="Northen T."/>
            <person name="Drula E."/>
            <person name="Henrissat B."/>
            <person name="Hsieh H.M."/>
            <person name="Youens-Clark K."/>
            <person name="Lutzoni F."/>
            <person name="Miadlikowska J."/>
            <person name="Eastwood D.C."/>
            <person name="Hamelin R.C."/>
            <person name="Grigoriev I.V."/>
            <person name="U'Ren J.M."/>
        </authorList>
    </citation>
    <scope>NUCLEOTIDE SEQUENCE [LARGE SCALE GENOMIC DNA]</scope>
    <source>
        <strain evidence="1 2">CBS 119005</strain>
    </source>
</reference>
<protein>
    <submittedName>
        <fullName evidence="1">Uncharacterized protein</fullName>
    </submittedName>
</protein>
<keyword evidence="2" id="KW-1185">Reference proteome</keyword>
<dbReference type="EMBL" id="MU393501">
    <property type="protein sequence ID" value="KAI4863580.1"/>
    <property type="molecule type" value="Genomic_DNA"/>
</dbReference>
<evidence type="ECO:0000313" key="1">
    <source>
        <dbReference type="EMBL" id="KAI4863580.1"/>
    </source>
</evidence>
<proteinExistence type="predicted"/>
<sequence>MRSRSPSQLNFPLFYFFACPDGHTHVQYTHNTHTYTHTRTHAHTTRSRVLRPAATHRKANTVRRNKICIPCLCLSLILVNASCLIVHSSALHISDSKCANGAKKKRGKPGQRSKQISTSKPIQEIIRYRPIPLRLYAETEGGKKRGQAFFFFFLVLLLSRQVSSRITRMQESISLISQHIQTSPLLSQRPNSREAT</sequence>
<gene>
    <name evidence="1" type="ORF">F4820DRAFT_369313</name>
</gene>